<dbReference type="RefSeq" id="WP_227871184.1">
    <property type="nucleotide sequence ID" value="NZ_CABKVS010000001.1"/>
</dbReference>
<comment type="function">
    <text evidence="1 7">Catalyzes the insertion of molybdate into adenylated molybdopterin with the concomitant release of AMP.</text>
</comment>
<dbReference type="Pfam" id="PF00994">
    <property type="entry name" value="MoCF_biosynth"/>
    <property type="match status" value="1"/>
</dbReference>
<dbReference type="GO" id="GO:0005829">
    <property type="term" value="C:cytosol"/>
    <property type="evidence" value="ECO:0007669"/>
    <property type="project" value="TreeGrafter"/>
</dbReference>
<dbReference type="AlphaFoldDB" id="A0A2Z3YMZ2"/>
<evidence type="ECO:0000256" key="8">
    <source>
        <dbReference type="SAM" id="MobiDB-lite"/>
    </source>
</evidence>
<gene>
    <name evidence="10" type="primary">moeA</name>
    <name evidence="10" type="ORF">Csp1_06260</name>
</gene>
<dbReference type="Pfam" id="PF03453">
    <property type="entry name" value="MoeA_N"/>
    <property type="match status" value="1"/>
</dbReference>
<evidence type="ECO:0000256" key="5">
    <source>
        <dbReference type="ARBA" id="ARBA00023150"/>
    </source>
</evidence>
<dbReference type="Gene3D" id="3.40.980.10">
    <property type="entry name" value="MoaB/Mog-like domain"/>
    <property type="match status" value="1"/>
</dbReference>
<dbReference type="EMBL" id="CP024988">
    <property type="protein sequence ID" value="AWT25438.1"/>
    <property type="molecule type" value="Genomic_DNA"/>
</dbReference>
<evidence type="ECO:0000256" key="1">
    <source>
        <dbReference type="ARBA" id="ARBA00002901"/>
    </source>
</evidence>
<dbReference type="GO" id="GO:0046872">
    <property type="term" value="F:metal ion binding"/>
    <property type="evidence" value="ECO:0007669"/>
    <property type="project" value="UniProtKB-UniRule"/>
</dbReference>
<evidence type="ECO:0000313" key="11">
    <source>
        <dbReference type="Proteomes" id="UP000247696"/>
    </source>
</evidence>
<dbReference type="PANTHER" id="PTHR10192">
    <property type="entry name" value="MOLYBDOPTERIN BIOSYNTHESIS PROTEIN"/>
    <property type="match status" value="1"/>
</dbReference>
<keyword evidence="4 7" id="KW-0500">Molybdenum</keyword>
<dbReference type="UniPathway" id="UPA00344"/>
<dbReference type="GO" id="GO:0061599">
    <property type="term" value="F:molybdopterin molybdotransferase activity"/>
    <property type="evidence" value="ECO:0007669"/>
    <property type="project" value="UniProtKB-UniRule"/>
</dbReference>
<comment type="cofactor">
    <cofactor evidence="7">
        <name>Mg(2+)</name>
        <dbReference type="ChEBI" id="CHEBI:18420"/>
    </cofactor>
</comment>
<evidence type="ECO:0000256" key="4">
    <source>
        <dbReference type="ARBA" id="ARBA00022505"/>
    </source>
</evidence>
<dbReference type="Proteomes" id="UP000247696">
    <property type="component" value="Chromosome"/>
</dbReference>
<dbReference type="InterPro" id="IPR005110">
    <property type="entry name" value="MoeA_linker/N"/>
</dbReference>
<reference evidence="11" key="1">
    <citation type="submission" date="2017-11" db="EMBL/GenBank/DDBJ databases">
        <title>Otitis media/interna in a cat caused by the recently described species Corynebacterium provencense.</title>
        <authorList>
            <person name="Kittl S."/>
            <person name="Brodard I."/>
            <person name="Rychener L."/>
            <person name="Jores J."/>
            <person name="Roosje P."/>
            <person name="Gobeli Brawand S."/>
        </authorList>
    </citation>
    <scope>NUCLEOTIDE SEQUENCE [LARGE SCALE GENOMIC DNA]</scope>
    <source>
        <strain evidence="11">17KM38</strain>
    </source>
</reference>
<dbReference type="GO" id="GO:0006777">
    <property type="term" value="P:Mo-molybdopterin cofactor biosynthetic process"/>
    <property type="evidence" value="ECO:0007669"/>
    <property type="project" value="UniProtKB-UniRule"/>
</dbReference>
<evidence type="ECO:0000256" key="3">
    <source>
        <dbReference type="ARBA" id="ARBA00010763"/>
    </source>
</evidence>
<dbReference type="InterPro" id="IPR005111">
    <property type="entry name" value="MoeA_C_domain_IV"/>
</dbReference>
<protein>
    <recommendedName>
        <fullName evidence="7">Molybdopterin molybdenumtransferase</fullName>
        <ecNumber evidence="7">2.10.1.1</ecNumber>
    </recommendedName>
</protein>
<dbReference type="KEGG" id="cpre:Csp1_06260"/>
<evidence type="ECO:0000256" key="2">
    <source>
        <dbReference type="ARBA" id="ARBA00005046"/>
    </source>
</evidence>
<sequence length="446" mass="45418">MTESPDRILTWFDARDAVVSAVLSHGRRGTATVGVDEAVGRTVASPVLSPTDVPHYTSSAMDGYAVRGAGPWRLLAAPVEGPAGRNIHRAGGTLGPGEALPVLTGSLLPDGAEAVVRSEDAEVTCDGRILHAAQPEPGRDIRPAGQERSAGSLLVEPGTRLTARHVAMLCTAGVDTVEVTRGPQVVCAFTGNEVVHSGVPGPGEVRDAFSVSFPALLRSWGSGAVTTESVADDPVAVEYLLRRPSTLDADIVVVTGGSGHSGQDFARRFITRSVRDAGADGQILSTEVRCRPGHPTLLARRGSQLIVGAPGNPFAAHVALHSFVAPAVAAFIAAGTEGFEEGTADGTGTAGAGVPGAGTPEGRDAVTPSTLFAPAALSTGVCAVELPPLNRDRIRLVPARIGADGVCSPVAGAHSHMLTGYATGDVLLVVPASGLAAGAEVQFLRL</sequence>
<dbReference type="SUPFAM" id="SSF53218">
    <property type="entry name" value="Molybdenum cofactor biosynthesis proteins"/>
    <property type="match status" value="1"/>
</dbReference>
<dbReference type="CDD" id="cd00887">
    <property type="entry name" value="MoeA"/>
    <property type="match status" value="1"/>
</dbReference>
<dbReference type="InterPro" id="IPR001453">
    <property type="entry name" value="MoaB/Mog_dom"/>
</dbReference>
<proteinExistence type="inferred from homology"/>
<comment type="pathway">
    <text evidence="2 7">Cofactor biosynthesis; molybdopterin biosynthesis.</text>
</comment>
<dbReference type="SMART" id="SM00852">
    <property type="entry name" value="MoCF_biosynth"/>
    <property type="match status" value="1"/>
</dbReference>
<dbReference type="InterPro" id="IPR038987">
    <property type="entry name" value="MoeA-like"/>
</dbReference>
<feature type="region of interest" description="Disordered" evidence="8">
    <location>
        <begin position="342"/>
        <end position="365"/>
    </location>
</feature>
<dbReference type="Pfam" id="PF03454">
    <property type="entry name" value="MoeA_C"/>
    <property type="match status" value="1"/>
</dbReference>
<dbReference type="InterPro" id="IPR036425">
    <property type="entry name" value="MoaB/Mog-like_dom_sf"/>
</dbReference>
<comment type="similarity">
    <text evidence="3 7">Belongs to the MoeA family.</text>
</comment>
<keyword evidence="7" id="KW-0479">Metal-binding</keyword>
<dbReference type="PANTHER" id="PTHR10192:SF5">
    <property type="entry name" value="GEPHYRIN"/>
    <property type="match status" value="1"/>
</dbReference>
<dbReference type="Gene3D" id="3.90.105.10">
    <property type="entry name" value="Molybdopterin biosynthesis moea protein, domain 2"/>
    <property type="match status" value="1"/>
</dbReference>
<evidence type="ECO:0000313" key="10">
    <source>
        <dbReference type="EMBL" id="AWT25438.1"/>
    </source>
</evidence>
<evidence type="ECO:0000256" key="6">
    <source>
        <dbReference type="ARBA" id="ARBA00047317"/>
    </source>
</evidence>
<keyword evidence="7 10" id="KW-0808">Transferase</keyword>
<name>A0A2Z3YMZ2_9CORY</name>
<dbReference type="EC" id="2.10.1.1" evidence="7"/>
<comment type="catalytic activity">
    <reaction evidence="6">
        <text>adenylyl-molybdopterin + molybdate = Mo-molybdopterin + AMP + H(+)</text>
        <dbReference type="Rhea" id="RHEA:35047"/>
        <dbReference type="ChEBI" id="CHEBI:15378"/>
        <dbReference type="ChEBI" id="CHEBI:36264"/>
        <dbReference type="ChEBI" id="CHEBI:62727"/>
        <dbReference type="ChEBI" id="CHEBI:71302"/>
        <dbReference type="ChEBI" id="CHEBI:456215"/>
        <dbReference type="EC" id="2.10.1.1"/>
    </reaction>
</comment>
<evidence type="ECO:0000259" key="9">
    <source>
        <dbReference type="SMART" id="SM00852"/>
    </source>
</evidence>
<dbReference type="InterPro" id="IPR036135">
    <property type="entry name" value="MoeA_linker/N_sf"/>
</dbReference>
<organism evidence="10 11">
    <name type="scientific">Corynebacterium provencense</name>
    <dbReference type="NCBI Taxonomy" id="1737425"/>
    <lineage>
        <taxon>Bacteria</taxon>
        <taxon>Bacillati</taxon>
        <taxon>Actinomycetota</taxon>
        <taxon>Actinomycetes</taxon>
        <taxon>Mycobacteriales</taxon>
        <taxon>Corynebacteriaceae</taxon>
        <taxon>Corynebacterium</taxon>
    </lineage>
</organism>
<keyword evidence="5 7" id="KW-0501">Molybdenum cofactor biosynthesis</keyword>
<dbReference type="STRING" id="1737425.GCA_900049755_00749"/>
<dbReference type="Gene3D" id="2.170.190.11">
    <property type="entry name" value="Molybdopterin biosynthesis moea protein, domain 3"/>
    <property type="match status" value="1"/>
</dbReference>
<dbReference type="SUPFAM" id="SSF63882">
    <property type="entry name" value="MoeA N-terminal region -like"/>
    <property type="match status" value="1"/>
</dbReference>
<keyword evidence="11" id="KW-1185">Reference proteome</keyword>
<evidence type="ECO:0000256" key="7">
    <source>
        <dbReference type="RuleBase" id="RU365090"/>
    </source>
</evidence>
<accession>A0A2Z3YMZ2</accession>
<feature type="domain" description="MoaB/Mog" evidence="9">
    <location>
        <begin position="186"/>
        <end position="330"/>
    </location>
</feature>
<keyword evidence="7" id="KW-0460">Magnesium</keyword>